<evidence type="ECO:0000256" key="3">
    <source>
        <dbReference type="ARBA" id="ARBA00022989"/>
    </source>
</evidence>
<dbReference type="Proteomes" id="UP001523262">
    <property type="component" value="Unassembled WGS sequence"/>
</dbReference>
<protein>
    <submittedName>
        <fullName evidence="6">Isoprenylcysteine carboxylmethyltransferase family protein</fullName>
    </submittedName>
</protein>
<organism evidence="6 7">
    <name type="scientific">Neobacillus pocheonensis</name>
    <dbReference type="NCBI Taxonomy" id="363869"/>
    <lineage>
        <taxon>Bacteria</taxon>
        <taxon>Bacillati</taxon>
        <taxon>Bacillota</taxon>
        <taxon>Bacilli</taxon>
        <taxon>Bacillales</taxon>
        <taxon>Bacillaceae</taxon>
        <taxon>Neobacillus</taxon>
    </lineage>
</organism>
<dbReference type="InterPro" id="IPR007318">
    <property type="entry name" value="Phopholipid_MeTrfase"/>
</dbReference>
<dbReference type="InterPro" id="IPR052527">
    <property type="entry name" value="Metal_cation-efflux_comp"/>
</dbReference>
<dbReference type="PANTHER" id="PTHR43847:SF1">
    <property type="entry name" value="BLL3993 PROTEIN"/>
    <property type="match status" value="1"/>
</dbReference>
<evidence type="ECO:0000256" key="2">
    <source>
        <dbReference type="ARBA" id="ARBA00022692"/>
    </source>
</evidence>
<keyword evidence="3 5" id="KW-1133">Transmembrane helix</keyword>
<sequence>MGDSLIIIGMVIRFSAIIQLGRFFLHTVSVVANQELIESGLYRWIRNPSYTGGWLIAVGIGLGLRTWWGTLLSGVGTLLIYAYRIRVEEKAMIQQFEDKYIHYIKTTKKMFPGIW</sequence>
<evidence type="ECO:0000313" key="7">
    <source>
        <dbReference type="Proteomes" id="UP001523262"/>
    </source>
</evidence>
<dbReference type="PANTHER" id="PTHR43847">
    <property type="entry name" value="BLL3993 PROTEIN"/>
    <property type="match status" value="1"/>
</dbReference>
<feature type="transmembrane region" description="Helical" evidence="5">
    <location>
        <begin position="52"/>
        <end position="83"/>
    </location>
</feature>
<gene>
    <name evidence="6" type="ORF">NDK43_11660</name>
</gene>
<comment type="subcellular location">
    <subcellularLocation>
        <location evidence="1">Endomembrane system</location>
        <topology evidence="1">Multi-pass membrane protein</topology>
    </subcellularLocation>
</comment>
<evidence type="ECO:0000256" key="5">
    <source>
        <dbReference type="SAM" id="Phobius"/>
    </source>
</evidence>
<accession>A0ABT0WA06</accession>
<dbReference type="EMBL" id="JAMQCR010000001">
    <property type="protein sequence ID" value="MCM2532925.1"/>
    <property type="molecule type" value="Genomic_DNA"/>
</dbReference>
<comment type="caution">
    <text evidence="6">The sequence shown here is derived from an EMBL/GenBank/DDBJ whole genome shotgun (WGS) entry which is preliminary data.</text>
</comment>
<proteinExistence type="predicted"/>
<evidence type="ECO:0000256" key="4">
    <source>
        <dbReference type="ARBA" id="ARBA00023136"/>
    </source>
</evidence>
<reference evidence="6 7" key="1">
    <citation type="submission" date="2022-06" db="EMBL/GenBank/DDBJ databases">
        <authorList>
            <person name="Jeon C.O."/>
        </authorList>
    </citation>
    <scope>NUCLEOTIDE SEQUENCE [LARGE SCALE GENOMIC DNA]</scope>
    <source>
        <strain evidence="6 7">KCTC 13943</strain>
    </source>
</reference>
<dbReference type="Pfam" id="PF04191">
    <property type="entry name" value="PEMT"/>
    <property type="match status" value="1"/>
</dbReference>
<name>A0ABT0WA06_9BACI</name>
<evidence type="ECO:0000256" key="1">
    <source>
        <dbReference type="ARBA" id="ARBA00004127"/>
    </source>
</evidence>
<keyword evidence="2 5" id="KW-0812">Transmembrane</keyword>
<keyword evidence="4 5" id="KW-0472">Membrane</keyword>
<keyword evidence="7" id="KW-1185">Reference proteome</keyword>
<evidence type="ECO:0000313" key="6">
    <source>
        <dbReference type="EMBL" id="MCM2532925.1"/>
    </source>
</evidence>
<dbReference type="Gene3D" id="1.20.120.1630">
    <property type="match status" value="1"/>
</dbReference>